<dbReference type="EMBL" id="JBGBPQ010000002">
    <property type="protein sequence ID" value="KAL1528208.1"/>
    <property type="molecule type" value="Genomic_DNA"/>
</dbReference>
<evidence type="ECO:0000313" key="2">
    <source>
        <dbReference type="EMBL" id="KAL1528208.1"/>
    </source>
</evidence>
<organism evidence="2 3">
    <name type="scientific">Prymnesium parvum</name>
    <name type="common">Toxic golden alga</name>
    <dbReference type="NCBI Taxonomy" id="97485"/>
    <lineage>
        <taxon>Eukaryota</taxon>
        <taxon>Haptista</taxon>
        <taxon>Haptophyta</taxon>
        <taxon>Prymnesiophyceae</taxon>
        <taxon>Prymnesiales</taxon>
        <taxon>Prymnesiaceae</taxon>
        <taxon>Prymnesium</taxon>
    </lineage>
</organism>
<dbReference type="Proteomes" id="UP001515480">
    <property type="component" value="Unassembled WGS sequence"/>
</dbReference>
<sequence length="138" mass="15881">MILPVLTCAKCCHCVQTEVLSMLFMHWLRVHAEHPVHLCLSCLSRHSSPLLFRLLLQLLIARLLFMFIMYSIFPPHPHLALQGVEVLRLPFSFTAQVDLACDLNVRVIMSCLHSALRVPKLLMQPTYLCLLQADCFRE</sequence>
<evidence type="ECO:0000256" key="1">
    <source>
        <dbReference type="SAM" id="Phobius"/>
    </source>
</evidence>
<accession>A0AB34K4L5</accession>
<gene>
    <name evidence="2" type="ORF">AB1Y20_009567</name>
</gene>
<protein>
    <submittedName>
        <fullName evidence="2">Uncharacterized protein</fullName>
    </submittedName>
</protein>
<keyword evidence="3" id="KW-1185">Reference proteome</keyword>
<reference evidence="2 3" key="1">
    <citation type="journal article" date="2024" name="Science">
        <title>Giant polyketide synthase enzymes in the biosynthesis of giant marine polyether toxins.</title>
        <authorList>
            <person name="Fallon T.R."/>
            <person name="Shende V.V."/>
            <person name="Wierzbicki I.H."/>
            <person name="Pendleton A.L."/>
            <person name="Watervoot N.F."/>
            <person name="Auber R.P."/>
            <person name="Gonzalez D.J."/>
            <person name="Wisecaver J.H."/>
            <person name="Moore B.S."/>
        </authorList>
    </citation>
    <scope>NUCLEOTIDE SEQUENCE [LARGE SCALE GENOMIC DNA]</scope>
    <source>
        <strain evidence="2 3">12B1</strain>
    </source>
</reference>
<keyword evidence="1" id="KW-0812">Transmembrane</keyword>
<keyword evidence="1" id="KW-0472">Membrane</keyword>
<name>A0AB34K4L5_PRYPA</name>
<feature type="transmembrane region" description="Helical" evidence="1">
    <location>
        <begin position="50"/>
        <end position="73"/>
    </location>
</feature>
<dbReference type="AlphaFoldDB" id="A0AB34K4L5"/>
<evidence type="ECO:0000313" key="3">
    <source>
        <dbReference type="Proteomes" id="UP001515480"/>
    </source>
</evidence>
<comment type="caution">
    <text evidence="2">The sequence shown here is derived from an EMBL/GenBank/DDBJ whole genome shotgun (WGS) entry which is preliminary data.</text>
</comment>
<proteinExistence type="predicted"/>
<keyword evidence="1" id="KW-1133">Transmembrane helix</keyword>